<dbReference type="Pfam" id="PF25917">
    <property type="entry name" value="BSH_RND"/>
    <property type="match status" value="1"/>
</dbReference>
<evidence type="ECO:0000313" key="7">
    <source>
        <dbReference type="Proteomes" id="UP000239340"/>
    </source>
</evidence>
<dbReference type="GO" id="GO:0030313">
    <property type="term" value="C:cell envelope"/>
    <property type="evidence" value="ECO:0007669"/>
    <property type="project" value="UniProtKB-SubCell"/>
</dbReference>
<dbReference type="AlphaFoldDB" id="A0A2L0HAV8"/>
<dbReference type="InterPro" id="IPR050465">
    <property type="entry name" value="UPF0194_transport"/>
</dbReference>
<dbReference type="Gene3D" id="1.10.287.470">
    <property type="entry name" value="Helix hairpin bin"/>
    <property type="match status" value="2"/>
</dbReference>
<evidence type="ECO:0000259" key="4">
    <source>
        <dbReference type="Pfam" id="PF25917"/>
    </source>
</evidence>
<dbReference type="Proteomes" id="UP000239340">
    <property type="component" value="Plasmid pSfreNXT3a"/>
</dbReference>
<dbReference type="InterPro" id="IPR058792">
    <property type="entry name" value="Beta-barrel_RND_2"/>
</dbReference>
<comment type="subcellular location">
    <subcellularLocation>
        <location evidence="1">Cell envelope</location>
    </subcellularLocation>
</comment>
<reference evidence="6 7" key="1">
    <citation type="submission" date="2017-10" db="EMBL/GenBank/DDBJ databases">
        <title>Analysis of the genome sequences of Rhizobium populations associated to common bean (phaseolus vulgaris).</title>
        <authorList>
            <person name="Bustos P."/>
            <person name="Santamaria R.I."/>
            <person name="Miranda-Sanchez F."/>
            <person name="Perez-Carrascal O."/>
            <person name="Juarez S."/>
            <person name="Lozano L."/>
            <person name="Martinez-Flores I."/>
            <person name="Vinuesa P."/>
            <person name="Martinez-Romero E."/>
            <person name="Cevallos M.A."/>
            <person name="Romero D."/>
            <person name="Davila G."/>
            <person name="Gonzalez V."/>
        </authorList>
    </citation>
    <scope>NUCLEOTIDE SEQUENCE [LARGE SCALE GENOMIC DNA]</scope>
    <source>
        <strain evidence="6 7">NXT3</strain>
        <plasmid evidence="7">Plasmid psfrenxt3a</plasmid>
    </source>
</reference>
<feature type="coiled-coil region" evidence="3">
    <location>
        <begin position="123"/>
        <end position="164"/>
    </location>
</feature>
<dbReference type="SUPFAM" id="SSF111369">
    <property type="entry name" value="HlyD-like secretion proteins"/>
    <property type="match status" value="2"/>
</dbReference>
<feature type="domain" description="CusB-like beta-barrel" evidence="5">
    <location>
        <begin position="304"/>
        <end position="377"/>
    </location>
</feature>
<dbReference type="EMBL" id="CP024308">
    <property type="protein sequence ID" value="AUX78641.1"/>
    <property type="molecule type" value="Genomic_DNA"/>
</dbReference>
<evidence type="ECO:0000256" key="2">
    <source>
        <dbReference type="ARBA" id="ARBA00023054"/>
    </source>
</evidence>
<feature type="domain" description="Multidrug resistance protein MdtA-like barrel-sandwich hybrid" evidence="4">
    <location>
        <begin position="84"/>
        <end position="293"/>
    </location>
</feature>
<dbReference type="Gene3D" id="2.40.50.100">
    <property type="match status" value="2"/>
</dbReference>
<dbReference type="InterPro" id="IPR058625">
    <property type="entry name" value="MdtA-like_BSH"/>
</dbReference>
<gene>
    <name evidence="6" type="ORF">NXT3_PA00354</name>
</gene>
<accession>A0A2L0HAV8</accession>
<feature type="coiled-coil region" evidence="3">
    <location>
        <begin position="224"/>
        <end position="251"/>
    </location>
</feature>
<dbReference type="Pfam" id="PF25954">
    <property type="entry name" value="Beta-barrel_RND_2"/>
    <property type="match status" value="1"/>
</dbReference>
<organism evidence="6 7">
    <name type="scientific">Rhizobium fredii</name>
    <name type="common">Sinorhizobium fredii</name>
    <dbReference type="NCBI Taxonomy" id="380"/>
    <lineage>
        <taxon>Bacteria</taxon>
        <taxon>Pseudomonadati</taxon>
        <taxon>Pseudomonadota</taxon>
        <taxon>Alphaproteobacteria</taxon>
        <taxon>Hyphomicrobiales</taxon>
        <taxon>Rhizobiaceae</taxon>
        <taxon>Sinorhizobium/Ensifer group</taxon>
        <taxon>Sinorhizobium</taxon>
    </lineage>
</organism>
<dbReference type="Gene3D" id="2.40.30.170">
    <property type="match status" value="1"/>
</dbReference>
<dbReference type="PANTHER" id="PTHR32347">
    <property type="entry name" value="EFFLUX SYSTEM COMPONENT YKNX-RELATED"/>
    <property type="match status" value="1"/>
</dbReference>
<protein>
    <submittedName>
        <fullName evidence="6">RND family efflux transporter protein</fullName>
    </submittedName>
</protein>
<evidence type="ECO:0000259" key="5">
    <source>
        <dbReference type="Pfam" id="PF25954"/>
    </source>
</evidence>
<name>A0A2L0HAV8_RHIFR</name>
<sequence length="486" mass="52215">MNMIRSLLFAAVVVGGTAIPAYTEVPLPSAAFDRISSAFTYLRTSLKTISGGSMRPGYRMRDVVRGDMVTSLQAAGTLNALVLVEVGSQLSGRIKELYADFNSRVTRGQVIARVEPELYEARLAQSRAELEMARTQVAIQRAQIDRVQAELETATAKHNAAAAETEQAQVVLDSAQREMERKRPLAKRKVIAASEWERDSTAYKTAEAQAGAVRADQLSQAAAVRAAQAALKMAEAQLANTLAEVKQREAVLRQAEIDLERTYIRAPVTGTVVNRAVSGGQTLAASLQTPILFTIAQDLTQMQVEASVVEADISKFAVGQPVTFTVDAYPDRIFTGAVQQIRKAPQIVQNVVTYTAVISARNPDELLLPGMTANLNVVVARRANVLTVPNAALRFRPSIEAGNAAAVAGEASARADSETEGTLGRVFVLGSDRTPRAVSLRLGVTDGRVTEVLGGELGEGERVITGLEPTADGRNETSFLIKFRLQ</sequence>
<evidence type="ECO:0000313" key="6">
    <source>
        <dbReference type="EMBL" id="AUX78641.1"/>
    </source>
</evidence>
<proteinExistence type="predicted"/>
<keyword evidence="2 3" id="KW-0175">Coiled coil</keyword>
<keyword evidence="6" id="KW-0614">Plasmid</keyword>
<geneLocation type="plasmid" evidence="7">
    <name>psfrenxt3a</name>
</geneLocation>
<dbReference type="PANTHER" id="PTHR32347:SF14">
    <property type="entry name" value="EFFLUX SYSTEM COMPONENT YKNX-RELATED"/>
    <property type="match status" value="1"/>
</dbReference>
<evidence type="ECO:0000256" key="3">
    <source>
        <dbReference type="SAM" id="Coils"/>
    </source>
</evidence>
<evidence type="ECO:0000256" key="1">
    <source>
        <dbReference type="ARBA" id="ARBA00004196"/>
    </source>
</evidence>